<dbReference type="Proteomes" id="UP000235828">
    <property type="component" value="Chromosome B"/>
</dbReference>
<organism evidence="2 3">
    <name type="scientific">Vibrio tapetis subsp. tapetis</name>
    <dbReference type="NCBI Taxonomy" id="1671868"/>
    <lineage>
        <taxon>Bacteria</taxon>
        <taxon>Pseudomonadati</taxon>
        <taxon>Pseudomonadota</taxon>
        <taxon>Gammaproteobacteria</taxon>
        <taxon>Vibrionales</taxon>
        <taxon>Vibrionaceae</taxon>
        <taxon>Vibrio</taxon>
    </lineage>
</organism>
<name>A0A2N8ZIY8_9VIBR</name>
<evidence type="ECO:0000313" key="2">
    <source>
        <dbReference type="EMBL" id="SON51860.1"/>
    </source>
</evidence>
<dbReference type="EMBL" id="LT960612">
    <property type="protein sequence ID" value="SON51860.1"/>
    <property type="molecule type" value="Genomic_DNA"/>
</dbReference>
<dbReference type="AlphaFoldDB" id="A0A2N8ZIY8"/>
<dbReference type="InterPro" id="IPR021794">
    <property type="entry name" value="DUF3360"/>
</dbReference>
<keyword evidence="1" id="KW-0812">Transmembrane</keyword>
<proteinExistence type="predicted"/>
<accession>A0A2N8ZIY8</accession>
<keyword evidence="1" id="KW-0472">Membrane</keyword>
<dbReference type="KEGG" id="vta:B0249"/>
<reference evidence="2 3" key="1">
    <citation type="submission" date="2017-10" db="EMBL/GenBank/DDBJ databases">
        <authorList>
            <person name="Banno H."/>
            <person name="Chua N.-H."/>
        </authorList>
    </citation>
    <scope>NUCLEOTIDE SEQUENCE [LARGE SCALE GENOMIC DNA]</scope>
    <source>
        <strain evidence="2">Vibrio tapetis CECT4600</strain>
    </source>
</reference>
<keyword evidence="1" id="KW-1133">Transmembrane helix</keyword>
<gene>
    <name evidence="2" type="ORF">VTAP4600_B0249</name>
</gene>
<keyword evidence="3" id="KW-1185">Reference proteome</keyword>
<sequence>MIPAAIAKRPIPGGALLTGFLCVFAAVLGYPMDLAIWEPVLRVALLVGVFLPLLEAGMQMVKNARNSQSAGICMFACALVNPVFGWAITMLLDNMGLIGNKERTASLSRTDRIAIPLTAVIICVGALAVVGQLPGIPALL</sequence>
<protein>
    <submittedName>
        <fullName evidence="2">Uncharacterized protein</fullName>
    </submittedName>
</protein>
<evidence type="ECO:0000313" key="3">
    <source>
        <dbReference type="Proteomes" id="UP000235828"/>
    </source>
</evidence>
<feature type="transmembrane region" description="Helical" evidence="1">
    <location>
        <begin position="112"/>
        <end position="130"/>
    </location>
</feature>
<feature type="transmembrane region" description="Helical" evidence="1">
    <location>
        <begin position="39"/>
        <end position="58"/>
    </location>
</feature>
<dbReference type="Pfam" id="PF11840">
    <property type="entry name" value="DUF3360"/>
    <property type="match status" value="1"/>
</dbReference>
<evidence type="ECO:0000256" key="1">
    <source>
        <dbReference type="SAM" id="Phobius"/>
    </source>
</evidence>
<feature type="transmembrane region" description="Helical" evidence="1">
    <location>
        <begin position="70"/>
        <end position="92"/>
    </location>
</feature>